<reference evidence="2 3" key="1">
    <citation type="submission" date="2018-10" db="EMBL/GenBank/DDBJ databases">
        <authorList>
            <person name="Chen X."/>
        </authorList>
    </citation>
    <scope>NUCLEOTIDE SEQUENCE [LARGE SCALE GENOMIC DNA]</scope>
    <source>
        <strain evidence="2 3">YIM 102668</strain>
    </source>
</reference>
<keyword evidence="1" id="KW-0812">Transmembrane</keyword>
<keyword evidence="1" id="KW-0472">Membrane</keyword>
<organism evidence="2 3">
    <name type="scientific">Faecalibacter macacae</name>
    <dbReference type="NCBI Taxonomy" id="1859289"/>
    <lineage>
        <taxon>Bacteria</taxon>
        <taxon>Pseudomonadati</taxon>
        <taxon>Bacteroidota</taxon>
        <taxon>Flavobacteriia</taxon>
        <taxon>Flavobacteriales</taxon>
        <taxon>Weeksellaceae</taxon>
        <taxon>Faecalibacter</taxon>
    </lineage>
</organism>
<evidence type="ECO:0000256" key="1">
    <source>
        <dbReference type="SAM" id="Phobius"/>
    </source>
</evidence>
<sequence>MKGCLQIIFSSIILLLFCLFMAIVTSLFQNKNEPNKSDNKVLESNYEIDKSIDFKNNYDVNDIETIRNNYDYNETNFNYRSGAICNDGTQSSATGRGACSHHGGVAYWLN</sequence>
<dbReference type="AlphaFoldDB" id="A0A3L9M1W3"/>
<keyword evidence="1" id="KW-1133">Transmembrane helix</keyword>
<protein>
    <submittedName>
        <fullName evidence="2">DUF3761 domain-containing protein</fullName>
    </submittedName>
</protein>
<evidence type="ECO:0000313" key="3">
    <source>
        <dbReference type="Proteomes" id="UP000275348"/>
    </source>
</evidence>
<dbReference type="EMBL" id="RDOJ01000019">
    <property type="protein sequence ID" value="RLZ07137.1"/>
    <property type="molecule type" value="Genomic_DNA"/>
</dbReference>
<accession>A0A3L9M1W3</accession>
<gene>
    <name evidence="2" type="ORF">EAH69_11860</name>
</gene>
<evidence type="ECO:0000313" key="2">
    <source>
        <dbReference type="EMBL" id="RLZ07137.1"/>
    </source>
</evidence>
<dbReference type="Proteomes" id="UP000275348">
    <property type="component" value="Unassembled WGS sequence"/>
</dbReference>
<dbReference type="OrthoDB" id="948340at2"/>
<name>A0A3L9M1W3_9FLAO</name>
<feature type="transmembrane region" description="Helical" evidence="1">
    <location>
        <begin position="7"/>
        <end position="28"/>
    </location>
</feature>
<proteinExistence type="predicted"/>
<comment type="caution">
    <text evidence="2">The sequence shown here is derived from an EMBL/GenBank/DDBJ whole genome shotgun (WGS) entry which is preliminary data.</text>
</comment>
<keyword evidence="3" id="KW-1185">Reference proteome</keyword>